<accession>A0A3M2VLQ0</accession>
<organism evidence="2 3">
    <name type="scientific">Pseudomonas syringae pv. ribicola</name>
    <dbReference type="NCBI Taxonomy" id="55398"/>
    <lineage>
        <taxon>Bacteria</taxon>
        <taxon>Pseudomonadati</taxon>
        <taxon>Pseudomonadota</taxon>
        <taxon>Gammaproteobacteria</taxon>
        <taxon>Pseudomonadales</taxon>
        <taxon>Pseudomonadaceae</taxon>
        <taxon>Pseudomonas</taxon>
    </lineage>
</organism>
<name>A0A3M2VLQ0_PSESI</name>
<proteinExistence type="predicted"/>
<evidence type="ECO:0000313" key="3">
    <source>
        <dbReference type="Proteomes" id="UP000280292"/>
    </source>
</evidence>
<dbReference type="AlphaFoldDB" id="A0A3M2VLQ0"/>
<protein>
    <submittedName>
        <fullName evidence="2">Uncharacterized protein</fullName>
    </submittedName>
</protein>
<feature type="transmembrane region" description="Helical" evidence="1">
    <location>
        <begin position="18"/>
        <end position="43"/>
    </location>
</feature>
<reference evidence="2 3" key="1">
    <citation type="submission" date="2018-08" db="EMBL/GenBank/DDBJ databases">
        <title>Recombination of ecologically and evolutionarily significant loci maintains genetic cohesion in the Pseudomonas syringae species complex.</title>
        <authorList>
            <person name="Dillon M."/>
            <person name="Thakur S."/>
            <person name="Almeida R.N.D."/>
            <person name="Weir B.S."/>
            <person name="Guttman D.S."/>
        </authorList>
    </citation>
    <scope>NUCLEOTIDE SEQUENCE [LARGE SCALE GENOMIC DNA]</scope>
    <source>
        <strain evidence="2 3">ICMP 3883</strain>
    </source>
</reference>
<dbReference type="EMBL" id="RBNR01000300">
    <property type="protein sequence ID" value="RML40187.1"/>
    <property type="molecule type" value="Genomic_DNA"/>
</dbReference>
<evidence type="ECO:0000256" key="1">
    <source>
        <dbReference type="SAM" id="Phobius"/>
    </source>
</evidence>
<keyword evidence="1" id="KW-0472">Membrane</keyword>
<comment type="caution">
    <text evidence="2">The sequence shown here is derived from an EMBL/GenBank/DDBJ whole genome shotgun (WGS) entry which is preliminary data.</text>
</comment>
<sequence length="69" mass="7334">MIAHTHINPELVEDLREILILLALASAVIASPTTPALVAKVIAVMVQHTAMTWADLLITEIHVVGGGDQ</sequence>
<dbReference type="RefSeq" id="WP_122294410.1">
    <property type="nucleotide sequence ID" value="NZ_RBNR01000300.1"/>
</dbReference>
<gene>
    <name evidence="2" type="ORF">ALQ95_00469</name>
</gene>
<keyword evidence="1" id="KW-1133">Transmembrane helix</keyword>
<keyword evidence="1" id="KW-0812">Transmembrane</keyword>
<dbReference type="Proteomes" id="UP000280292">
    <property type="component" value="Unassembled WGS sequence"/>
</dbReference>
<evidence type="ECO:0000313" key="2">
    <source>
        <dbReference type="EMBL" id="RML40187.1"/>
    </source>
</evidence>